<dbReference type="Proteomes" id="UP001595776">
    <property type="component" value="Unassembled WGS sequence"/>
</dbReference>
<gene>
    <name evidence="3" type="primary">paaI</name>
    <name evidence="3" type="ORF">ACFO5Q_11675</name>
</gene>
<dbReference type="InterPro" id="IPR029069">
    <property type="entry name" value="HotDog_dom_sf"/>
</dbReference>
<feature type="domain" description="Thioesterase" evidence="2">
    <location>
        <begin position="52"/>
        <end position="127"/>
    </location>
</feature>
<dbReference type="PANTHER" id="PTHR42856:SF1">
    <property type="entry name" value="ACYL-COENZYME A THIOESTERASE PAAI"/>
    <property type="match status" value="1"/>
</dbReference>
<dbReference type="RefSeq" id="WP_068151467.1">
    <property type="nucleotide sequence ID" value="NZ_JBHSCR010000010.1"/>
</dbReference>
<dbReference type="InterPro" id="IPR011973">
    <property type="entry name" value="PaaD"/>
</dbReference>
<reference evidence="4" key="1">
    <citation type="journal article" date="2019" name="Int. J. Syst. Evol. Microbiol.">
        <title>The Global Catalogue of Microorganisms (GCM) 10K type strain sequencing project: providing services to taxonomists for standard genome sequencing and annotation.</title>
        <authorList>
            <consortium name="The Broad Institute Genomics Platform"/>
            <consortium name="The Broad Institute Genome Sequencing Center for Infectious Disease"/>
            <person name="Wu L."/>
            <person name="Ma J."/>
        </authorList>
    </citation>
    <scope>NUCLEOTIDE SEQUENCE [LARGE SCALE GENOMIC DNA]</scope>
    <source>
        <strain evidence="4">CGMCC 1.15304</strain>
    </source>
</reference>
<dbReference type="Gene3D" id="3.10.129.10">
    <property type="entry name" value="Hotdog Thioesterase"/>
    <property type="match status" value="1"/>
</dbReference>
<dbReference type="NCBIfam" id="TIGR02286">
    <property type="entry name" value="PaaD"/>
    <property type="match status" value="1"/>
</dbReference>
<keyword evidence="4" id="KW-1185">Reference proteome</keyword>
<dbReference type="GO" id="GO:0016787">
    <property type="term" value="F:hydrolase activity"/>
    <property type="evidence" value="ECO:0007669"/>
    <property type="project" value="UniProtKB-KW"/>
</dbReference>
<protein>
    <submittedName>
        <fullName evidence="3">Hydroxyphenylacetyl-CoA thioesterase PaaI</fullName>
        <ecNumber evidence="3">3.1.2.-</ecNumber>
    </submittedName>
</protein>
<evidence type="ECO:0000259" key="2">
    <source>
        <dbReference type="Pfam" id="PF03061"/>
    </source>
</evidence>
<dbReference type="PANTHER" id="PTHR42856">
    <property type="entry name" value="ACYL-COENZYME A THIOESTERASE PAAI"/>
    <property type="match status" value="1"/>
</dbReference>
<dbReference type="SUPFAM" id="SSF54637">
    <property type="entry name" value="Thioesterase/thiol ester dehydrase-isomerase"/>
    <property type="match status" value="1"/>
</dbReference>
<comment type="caution">
    <text evidence="3">The sequence shown here is derived from an EMBL/GenBank/DDBJ whole genome shotgun (WGS) entry which is preliminary data.</text>
</comment>
<organism evidence="3 4">
    <name type="scientific">Kordiimonas lipolytica</name>
    <dbReference type="NCBI Taxonomy" id="1662421"/>
    <lineage>
        <taxon>Bacteria</taxon>
        <taxon>Pseudomonadati</taxon>
        <taxon>Pseudomonadota</taxon>
        <taxon>Alphaproteobacteria</taxon>
        <taxon>Kordiimonadales</taxon>
        <taxon>Kordiimonadaceae</taxon>
        <taxon>Kordiimonas</taxon>
    </lineage>
</organism>
<dbReference type="InterPro" id="IPR006683">
    <property type="entry name" value="Thioestr_dom"/>
</dbReference>
<evidence type="ECO:0000313" key="4">
    <source>
        <dbReference type="Proteomes" id="UP001595776"/>
    </source>
</evidence>
<dbReference type="EC" id="3.1.2.-" evidence="3"/>
<evidence type="ECO:0000256" key="1">
    <source>
        <dbReference type="ARBA" id="ARBA00022801"/>
    </source>
</evidence>
<proteinExistence type="predicted"/>
<dbReference type="NCBIfam" id="TIGR00369">
    <property type="entry name" value="unchar_dom_1"/>
    <property type="match status" value="1"/>
</dbReference>
<dbReference type="InterPro" id="IPR003736">
    <property type="entry name" value="PAAI_dom"/>
</dbReference>
<dbReference type="EMBL" id="JBHSCR010000010">
    <property type="protein sequence ID" value="MFC4348502.1"/>
    <property type="molecule type" value="Genomic_DNA"/>
</dbReference>
<dbReference type="Pfam" id="PF03061">
    <property type="entry name" value="4HBT"/>
    <property type="match status" value="1"/>
</dbReference>
<dbReference type="CDD" id="cd03443">
    <property type="entry name" value="PaaI_thioesterase"/>
    <property type="match status" value="1"/>
</dbReference>
<sequence length="143" mass="15428">MSFEKQELARRCANHLLPRAKMDGLMDIRMLDVGPGYAKLSMVVREDMLNFYGTAHGGAVFSLADSAFALACNTTGFMTVASGCSIEFLRPSQPGDELTAVCRLSGDAGKSGIYHTEIFNGDDELVASFTGRAHRTSTPIDLD</sequence>
<accession>A0ABV8UBE2</accession>
<keyword evidence="1 3" id="KW-0378">Hydrolase</keyword>
<name>A0ABV8UBE2_9PROT</name>
<evidence type="ECO:0000313" key="3">
    <source>
        <dbReference type="EMBL" id="MFC4348502.1"/>
    </source>
</evidence>
<dbReference type="InterPro" id="IPR052723">
    <property type="entry name" value="Acyl-CoA_thioesterase_PaaI"/>
</dbReference>